<dbReference type="PANTHER" id="PTHR17985:SF8">
    <property type="entry name" value="TRANSPORT AND GOLGI ORGANIZATION PROTEIN 2 HOMOLOG"/>
    <property type="match status" value="1"/>
</dbReference>
<dbReference type="InterPro" id="IPR008551">
    <property type="entry name" value="TANGO2"/>
</dbReference>
<dbReference type="AlphaFoldDB" id="A0A8R2JVF6"/>
<dbReference type="OrthoDB" id="191601at2759"/>
<reference evidence="1" key="2">
    <citation type="submission" date="2022-06" db="UniProtKB">
        <authorList>
            <consortium name="EnsemblMetazoa"/>
        </authorList>
    </citation>
    <scope>IDENTIFICATION</scope>
</reference>
<reference evidence="2" key="1">
    <citation type="submission" date="2010-06" db="EMBL/GenBank/DDBJ databases">
        <authorList>
            <person name="Jiang H."/>
            <person name="Abraham K."/>
            <person name="Ali S."/>
            <person name="Alsbrooks S.L."/>
            <person name="Anim B.N."/>
            <person name="Anosike U.S."/>
            <person name="Attaway T."/>
            <person name="Bandaranaike D.P."/>
            <person name="Battles P.K."/>
            <person name="Bell S.N."/>
            <person name="Bell A.V."/>
            <person name="Beltran B."/>
            <person name="Bickham C."/>
            <person name="Bustamante Y."/>
            <person name="Caleb T."/>
            <person name="Canada A."/>
            <person name="Cardenas V."/>
            <person name="Carter K."/>
            <person name="Chacko J."/>
            <person name="Chandrabose M.N."/>
            <person name="Chavez D."/>
            <person name="Chavez A."/>
            <person name="Chen L."/>
            <person name="Chu H.-S."/>
            <person name="Claassen K.J."/>
            <person name="Cockrell R."/>
            <person name="Collins M."/>
            <person name="Cooper J.A."/>
            <person name="Cree A."/>
            <person name="Curry S.M."/>
            <person name="Da Y."/>
            <person name="Dao M.D."/>
            <person name="Das B."/>
            <person name="Davila M.-L."/>
            <person name="Davy-Carroll L."/>
            <person name="Denson S."/>
            <person name="Dinh H."/>
            <person name="Ebong V.E."/>
            <person name="Edwards J.R."/>
            <person name="Egan A."/>
            <person name="El-Daye J."/>
            <person name="Escobedo L."/>
            <person name="Fernandez S."/>
            <person name="Fernando P.R."/>
            <person name="Flagg N."/>
            <person name="Forbes L.D."/>
            <person name="Fowler R.G."/>
            <person name="Fu Q."/>
            <person name="Gabisi R.A."/>
            <person name="Ganer J."/>
            <person name="Garbino Pronczuk A."/>
            <person name="Garcia R.M."/>
            <person name="Garner T."/>
            <person name="Garrett T.E."/>
            <person name="Gonzalez D.A."/>
            <person name="Hamid H."/>
            <person name="Hawkins E.S."/>
            <person name="Hirani K."/>
            <person name="Hogues M.E."/>
            <person name="Hollins B."/>
            <person name="Hsiao C.-H."/>
            <person name="Jabil R."/>
            <person name="James M.L."/>
            <person name="Jhangiani S.N."/>
            <person name="Johnson B."/>
            <person name="Johnson Q."/>
            <person name="Joshi V."/>
            <person name="Kalu J.B."/>
            <person name="Kam C."/>
            <person name="Kashfia A."/>
            <person name="Keebler J."/>
            <person name="Kisamo H."/>
            <person name="Kovar C.L."/>
            <person name="Lago L.A."/>
            <person name="Lai C.-Y."/>
            <person name="Laidlaw J."/>
            <person name="Lara F."/>
            <person name="Le T.-K."/>
            <person name="Lee S.L."/>
            <person name="Legall F.H."/>
            <person name="Lemon S.J."/>
            <person name="Lewis L.R."/>
            <person name="Li B."/>
            <person name="Liu Y."/>
            <person name="Liu Y.-S."/>
            <person name="Lopez J."/>
            <person name="Lozado R.J."/>
            <person name="Lu J."/>
            <person name="Madu R.C."/>
            <person name="Maheshwari M."/>
            <person name="Maheshwari R."/>
            <person name="Malloy K."/>
            <person name="Martinez E."/>
            <person name="Mathew T."/>
            <person name="Mercado I.C."/>
            <person name="Mercado C."/>
            <person name="Meyer B."/>
            <person name="Montgomery K."/>
            <person name="Morgan M.B."/>
            <person name="Munidasa M."/>
            <person name="Nazareth L.V."/>
            <person name="Nelson J."/>
            <person name="Ng B.M."/>
            <person name="Nguyen N.B."/>
            <person name="Nguyen P.Q."/>
            <person name="Nguyen T."/>
            <person name="Obregon M."/>
            <person name="Okwuonu G.O."/>
            <person name="Onwere C.G."/>
            <person name="Orozco G."/>
            <person name="Parra A."/>
            <person name="Patel S."/>
            <person name="Patil S."/>
            <person name="Perez A."/>
            <person name="Perez Y."/>
            <person name="Pham C."/>
            <person name="Primus E.L."/>
            <person name="Pu L.-L."/>
            <person name="Puazo M."/>
            <person name="Qin X."/>
            <person name="Quiroz J.B."/>
            <person name="Reese J."/>
            <person name="Richards S."/>
            <person name="Rives C.M."/>
            <person name="Robberts R."/>
            <person name="Ruiz S.J."/>
            <person name="Ruiz M.J."/>
            <person name="Santibanez J."/>
            <person name="Schneider B.W."/>
            <person name="Sisson I."/>
            <person name="Smith M."/>
            <person name="Sodergren E."/>
            <person name="Song X.-Z."/>
            <person name="Song B.B."/>
            <person name="Summersgill H."/>
            <person name="Thelus R."/>
            <person name="Thornton R.D."/>
            <person name="Trejos Z.Y."/>
            <person name="Usmani K."/>
            <person name="Vattathil S."/>
            <person name="Villasana D."/>
            <person name="Walker D.L."/>
            <person name="Wang S."/>
            <person name="Wang K."/>
            <person name="White C.S."/>
            <person name="Williams A.C."/>
            <person name="Williamson J."/>
            <person name="Wilson K."/>
            <person name="Woghiren I.O."/>
            <person name="Woodworth J.R."/>
            <person name="Worley K.C."/>
            <person name="Wright R.A."/>
            <person name="Wu W."/>
            <person name="Young L."/>
            <person name="Zhang L."/>
            <person name="Zhang J."/>
            <person name="Zhu Y."/>
            <person name="Muzny D.M."/>
            <person name="Weinstock G."/>
            <person name="Gibbs R.A."/>
        </authorList>
    </citation>
    <scope>NUCLEOTIDE SEQUENCE [LARGE SCALE GENOMIC DNA]</scope>
    <source>
        <strain evidence="2">LSR1</strain>
    </source>
</reference>
<name>A0A8R2JVF6_ACYPI</name>
<dbReference type="GO" id="GO:0007030">
    <property type="term" value="P:Golgi organization"/>
    <property type="evidence" value="ECO:0007669"/>
    <property type="project" value="TreeGrafter"/>
</dbReference>
<dbReference type="GO" id="GO:0009306">
    <property type="term" value="P:protein secretion"/>
    <property type="evidence" value="ECO:0007669"/>
    <property type="project" value="TreeGrafter"/>
</dbReference>
<evidence type="ECO:0000313" key="1">
    <source>
        <dbReference type="EnsemblMetazoa" id="XP_029347454.1"/>
    </source>
</evidence>
<protein>
    <submittedName>
        <fullName evidence="1">Uncharacterized protein</fullName>
    </submittedName>
</protein>
<accession>A0A8R2JVF6</accession>
<proteinExistence type="predicted"/>
<dbReference type="GO" id="GO:0005794">
    <property type="term" value="C:Golgi apparatus"/>
    <property type="evidence" value="ECO:0007669"/>
    <property type="project" value="TreeGrafter"/>
</dbReference>
<evidence type="ECO:0000313" key="2">
    <source>
        <dbReference type="Proteomes" id="UP000007819"/>
    </source>
</evidence>
<dbReference type="Pfam" id="PF05742">
    <property type="entry name" value="TANGO2"/>
    <property type="match status" value="1"/>
</dbReference>
<dbReference type="EnsemblMetazoa" id="XM_029491594.1">
    <property type="protein sequence ID" value="XP_029347454.1"/>
    <property type="gene ID" value="LOC100162567"/>
</dbReference>
<keyword evidence="2" id="KW-1185">Reference proteome</keyword>
<organism evidence="1 2">
    <name type="scientific">Acyrthosiphon pisum</name>
    <name type="common">Pea aphid</name>
    <dbReference type="NCBI Taxonomy" id="7029"/>
    <lineage>
        <taxon>Eukaryota</taxon>
        <taxon>Metazoa</taxon>
        <taxon>Ecdysozoa</taxon>
        <taxon>Arthropoda</taxon>
        <taxon>Hexapoda</taxon>
        <taxon>Insecta</taxon>
        <taxon>Pterygota</taxon>
        <taxon>Neoptera</taxon>
        <taxon>Paraneoptera</taxon>
        <taxon>Hemiptera</taxon>
        <taxon>Sternorrhyncha</taxon>
        <taxon>Aphidomorpha</taxon>
        <taxon>Aphidoidea</taxon>
        <taxon>Aphididae</taxon>
        <taxon>Macrosiphini</taxon>
        <taxon>Acyrthosiphon</taxon>
    </lineage>
</organism>
<dbReference type="Proteomes" id="UP000007819">
    <property type="component" value="Chromosome A3"/>
</dbReference>
<dbReference type="PANTHER" id="PTHR17985">
    <property type="entry name" value="SER/THR-RICH PROTEIN T10 IN DGCR REGION"/>
    <property type="match status" value="1"/>
</dbReference>
<sequence>MCVIFISSVQHIDGGYRLIVASNRDEYYNRQTLPANYWAEDQDVIGGRDLTTSNEGGTWLALNIRGKFAALLNVFELDEIPNAKSRGQLVKNFVKGNSSALEYLQELQGSQNVYNGFKLITITMSKLSLETHFFTNFVQDEGPPLKHLQKYVQGFGNGPFLKVAEGEKRFNDIVKKYGHSHYRDTLIKELLGVLKWDKLIHSAFLKFLIICRRKMLVSMF</sequence>